<dbReference type="Proteomes" id="UP000814033">
    <property type="component" value="Unassembled WGS sequence"/>
</dbReference>
<dbReference type="EMBL" id="MU275933">
    <property type="protein sequence ID" value="KAI0046143.1"/>
    <property type="molecule type" value="Genomic_DNA"/>
</dbReference>
<reference evidence="1" key="2">
    <citation type="journal article" date="2022" name="New Phytol.">
        <title>Evolutionary transition to the ectomycorrhizal habit in the genomes of a hyperdiverse lineage of mushroom-forming fungi.</title>
        <authorList>
            <person name="Looney B."/>
            <person name="Miyauchi S."/>
            <person name="Morin E."/>
            <person name="Drula E."/>
            <person name="Courty P.E."/>
            <person name="Kohler A."/>
            <person name="Kuo A."/>
            <person name="LaButti K."/>
            <person name="Pangilinan J."/>
            <person name="Lipzen A."/>
            <person name="Riley R."/>
            <person name="Andreopoulos W."/>
            <person name="He G."/>
            <person name="Johnson J."/>
            <person name="Nolan M."/>
            <person name="Tritt A."/>
            <person name="Barry K.W."/>
            <person name="Grigoriev I.V."/>
            <person name="Nagy L.G."/>
            <person name="Hibbett D."/>
            <person name="Henrissat B."/>
            <person name="Matheny P.B."/>
            <person name="Labbe J."/>
            <person name="Martin F.M."/>
        </authorList>
    </citation>
    <scope>NUCLEOTIDE SEQUENCE</scope>
    <source>
        <strain evidence="1">FP105234-sp</strain>
    </source>
</reference>
<sequence>MFHDGYSVFLPSEQAPPNSLFLPTEQAPPSYYDPSNPSESTYPLSSTSPTTPTMSTIQTTNTGAVSQSSNTKLRPKQRAHSGLPEV</sequence>
<reference evidence="1" key="1">
    <citation type="submission" date="2021-02" db="EMBL/GenBank/DDBJ databases">
        <authorList>
            <consortium name="DOE Joint Genome Institute"/>
            <person name="Ahrendt S."/>
            <person name="Looney B.P."/>
            <person name="Miyauchi S."/>
            <person name="Morin E."/>
            <person name="Drula E."/>
            <person name="Courty P.E."/>
            <person name="Chicoki N."/>
            <person name="Fauchery L."/>
            <person name="Kohler A."/>
            <person name="Kuo A."/>
            <person name="Labutti K."/>
            <person name="Pangilinan J."/>
            <person name="Lipzen A."/>
            <person name="Riley R."/>
            <person name="Andreopoulos W."/>
            <person name="He G."/>
            <person name="Johnson J."/>
            <person name="Barry K.W."/>
            <person name="Grigoriev I.V."/>
            <person name="Nagy L."/>
            <person name="Hibbett D."/>
            <person name="Henrissat B."/>
            <person name="Matheny P.B."/>
            <person name="Labbe J."/>
            <person name="Martin F."/>
        </authorList>
    </citation>
    <scope>NUCLEOTIDE SEQUENCE</scope>
    <source>
        <strain evidence="1">FP105234-sp</strain>
    </source>
</reference>
<organism evidence="1 2">
    <name type="scientific">Auriscalpium vulgare</name>
    <dbReference type="NCBI Taxonomy" id="40419"/>
    <lineage>
        <taxon>Eukaryota</taxon>
        <taxon>Fungi</taxon>
        <taxon>Dikarya</taxon>
        <taxon>Basidiomycota</taxon>
        <taxon>Agaricomycotina</taxon>
        <taxon>Agaricomycetes</taxon>
        <taxon>Russulales</taxon>
        <taxon>Auriscalpiaceae</taxon>
        <taxon>Auriscalpium</taxon>
    </lineage>
</organism>
<keyword evidence="2" id="KW-1185">Reference proteome</keyword>
<evidence type="ECO:0000313" key="2">
    <source>
        <dbReference type="Proteomes" id="UP000814033"/>
    </source>
</evidence>
<proteinExistence type="predicted"/>
<gene>
    <name evidence="1" type="ORF">FA95DRAFT_1607138</name>
</gene>
<evidence type="ECO:0000313" key="1">
    <source>
        <dbReference type="EMBL" id="KAI0046143.1"/>
    </source>
</evidence>
<accession>A0ACB8RPW3</accession>
<comment type="caution">
    <text evidence="1">The sequence shown here is derived from an EMBL/GenBank/DDBJ whole genome shotgun (WGS) entry which is preliminary data.</text>
</comment>
<name>A0ACB8RPW3_9AGAM</name>
<protein>
    <submittedName>
        <fullName evidence="1">Uncharacterized protein</fullName>
    </submittedName>
</protein>